<dbReference type="GO" id="GO:0030234">
    <property type="term" value="F:enzyme regulator activity"/>
    <property type="evidence" value="ECO:0007669"/>
    <property type="project" value="InterPro"/>
</dbReference>
<protein>
    <submittedName>
        <fullName evidence="1">Transcriptional regulator</fullName>
    </submittedName>
</protein>
<organism evidence="1 2">
    <name type="scientific">Candidatus Ornithospirochaeta stercoravium</name>
    <dbReference type="NCBI Taxonomy" id="2840897"/>
    <lineage>
        <taxon>Bacteria</taxon>
        <taxon>Pseudomonadati</taxon>
        <taxon>Spirochaetota</taxon>
        <taxon>Spirochaetia</taxon>
        <taxon>Spirochaetales</taxon>
        <taxon>Spirochaetaceae</taxon>
        <taxon>Spirochaetaceae incertae sedis</taxon>
        <taxon>Candidatus Ornithospirochaeta</taxon>
    </lineage>
</organism>
<dbReference type="InterPro" id="IPR015867">
    <property type="entry name" value="N-reg_PII/ATP_PRibTrfase_C"/>
</dbReference>
<reference evidence="1" key="2">
    <citation type="journal article" date="2021" name="PeerJ">
        <title>Extensive microbial diversity within the chicken gut microbiome revealed by metagenomics and culture.</title>
        <authorList>
            <person name="Gilroy R."/>
            <person name="Ravi A."/>
            <person name="Getino M."/>
            <person name="Pursley I."/>
            <person name="Horton D.L."/>
            <person name="Alikhan N.F."/>
            <person name="Baker D."/>
            <person name="Gharbi K."/>
            <person name="Hall N."/>
            <person name="Watson M."/>
            <person name="Adriaenssens E.M."/>
            <person name="Foster-Nyarko E."/>
            <person name="Jarju S."/>
            <person name="Secka A."/>
            <person name="Antonio M."/>
            <person name="Oren A."/>
            <person name="Chaudhuri R.R."/>
            <person name="La Ragione R."/>
            <person name="Hildebrand F."/>
            <person name="Pallen M.J."/>
        </authorList>
    </citation>
    <scope>NUCLEOTIDE SEQUENCE</scope>
    <source>
        <strain evidence="1">14700</strain>
    </source>
</reference>
<dbReference type="SUPFAM" id="SSF54913">
    <property type="entry name" value="GlnB-like"/>
    <property type="match status" value="2"/>
</dbReference>
<evidence type="ECO:0000313" key="2">
    <source>
        <dbReference type="Proteomes" id="UP000810292"/>
    </source>
</evidence>
<comment type="caution">
    <text evidence="1">The sequence shown here is derived from an EMBL/GenBank/DDBJ whole genome shotgun (WGS) entry which is preliminary data.</text>
</comment>
<proteinExistence type="predicted"/>
<dbReference type="SMART" id="SM00938">
    <property type="entry name" value="P-II"/>
    <property type="match status" value="1"/>
</dbReference>
<name>A0A9D9IBZ1_9SPIO</name>
<dbReference type="EMBL" id="JADIMF010000120">
    <property type="protein sequence ID" value="MBO8469587.1"/>
    <property type="molecule type" value="Genomic_DNA"/>
</dbReference>
<reference evidence="1" key="1">
    <citation type="submission" date="2020-10" db="EMBL/GenBank/DDBJ databases">
        <authorList>
            <person name="Gilroy R."/>
        </authorList>
    </citation>
    <scope>NUCLEOTIDE SEQUENCE</scope>
    <source>
        <strain evidence="1">14700</strain>
    </source>
</reference>
<dbReference type="GO" id="GO:0006808">
    <property type="term" value="P:regulation of nitrogen utilization"/>
    <property type="evidence" value="ECO:0007669"/>
    <property type="project" value="InterPro"/>
</dbReference>
<sequence length="195" mass="20650">MNMELMMAIVNRKQSSAVMENARKAGAPGGTVCYARGTASSTILAALGLGDSGKEVLSCFIPEEKEAEIMTAVRSTHAKGMVIVCPCSGEENGMNTDWTLIEVIVEEGYSEDIMAAARKAGAKGGTIINAHGTGTESDVKFFGTPIVPEKEILMIVMDSDKTQNVVDAINSLSVLKEKGRAVMFTLPVKSFVNLG</sequence>
<evidence type="ECO:0000313" key="1">
    <source>
        <dbReference type="EMBL" id="MBO8469587.1"/>
    </source>
</evidence>
<accession>A0A9D9IBZ1</accession>
<gene>
    <name evidence="1" type="ORF">IAA72_07370</name>
</gene>
<dbReference type="Pfam" id="PF00543">
    <property type="entry name" value="P-II"/>
    <property type="match status" value="1"/>
</dbReference>
<dbReference type="PROSITE" id="PS51343">
    <property type="entry name" value="PII_GLNB_DOM"/>
    <property type="match status" value="1"/>
</dbReference>
<dbReference type="InterPro" id="IPR011322">
    <property type="entry name" value="N-reg_PII-like_a/b"/>
</dbReference>
<dbReference type="Proteomes" id="UP000810292">
    <property type="component" value="Unassembled WGS sequence"/>
</dbReference>
<dbReference type="AlphaFoldDB" id="A0A9D9IBZ1"/>
<dbReference type="InterPro" id="IPR002187">
    <property type="entry name" value="N-reg_PII"/>
</dbReference>
<dbReference type="Gene3D" id="3.30.70.120">
    <property type="match status" value="2"/>
</dbReference>